<comment type="caution">
    <text evidence="1">The sequence shown here is derived from an EMBL/GenBank/DDBJ whole genome shotgun (WGS) entry which is preliminary data.</text>
</comment>
<name>A0ABC9NIA6_ESCAT</name>
<evidence type="ECO:0000313" key="2">
    <source>
        <dbReference type="Proteomes" id="UP000003042"/>
    </source>
</evidence>
<dbReference type="Proteomes" id="UP000003042">
    <property type="component" value="Unassembled WGS sequence"/>
</dbReference>
<sequence>MEITKLACAAFWFSMAYQQLIHKNCITNVKNIVVGNEIFIQV</sequence>
<gene>
    <name evidence="1" type="ORF">ESCAB7627_1948</name>
</gene>
<dbReference type="EMBL" id="ABKX01000018">
    <property type="protein sequence ID" value="EDS89966.1"/>
    <property type="molecule type" value="Genomic_DNA"/>
</dbReference>
<dbReference type="AlphaFoldDB" id="A0ABC9NIA6"/>
<organism evidence="1 2">
    <name type="scientific">Escherichia albertii (strain TW07627)</name>
    <dbReference type="NCBI Taxonomy" id="502347"/>
    <lineage>
        <taxon>Bacteria</taxon>
        <taxon>Pseudomonadati</taxon>
        <taxon>Pseudomonadota</taxon>
        <taxon>Gammaproteobacteria</taxon>
        <taxon>Enterobacterales</taxon>
        <taxon>Enterobacteriaceae</taxon>
        <taxon>Escherichia</taxon>
    </lineage>
</organism>
<proteinExistence type="predicted"/>
<accession>A0ABC9NIA6</accession>
<protein>
    <submittedName>
        <fullName evidence="1">Uncharacterized protein</fullName>
    </submittedName>
</protein>
<evidence type="ECO:0000313" key="1">
    <source>
        <dbReference type="EMBL" id="EDS89966.1"/>
    </source>
</evidence>
<reference evidence="1 2" key="1">
    <citation type="submission" date="2008-02" db="EMBL/GenBank/DDBJ databases">
        <title>Annotation of Escherichia albertii TW07627.</title>
        <authorList>
            <person name="Sutton G."/>
            <person name="Whittam T.S."/>
            <person name="Sebastian Y."/>
        </authorList>
    </citation>
    <scope>NUCLEOTIDE SEQUENCE [LARGE SCALE GENOMIC DNA]</scope>
    <source>
        <strain evidence="1 2">TW07627</strain>
    </source>
</reference>